<dbReference type="Proteomes" id="UP000609064">
    <property type="component" value="Unassembled WGS sequence"/>
</dbReference>
<keyword evidence="1" id="KW-1133">Transmembrane helix</keyword>
<feature type="transmembrane region" description="Helical" evidence="1">
    <location>
        <begin position="50"/>
        <end position="70"/>
    </location>
</feature>
<comment type="caution">
    <text evidence="2">The sequence shown here is derived from an EMBL/GenBank/DDBJ whole genome shotgun (WGS) entry which is preliminary data.</text>
</comment>
<dbReference type="EMBL" id="BMKK01000001">
    <property type="protein sequence ID" value="GGD45268.1"/>
    <property type="molecule type" value="Genomic_DNA"/>
</dbReference>
<proteinExistence type="predicted"/>
<keyword evidence="1" id="KW-0812">Transmembrane</keyword>
<evidence type="ECO:0000256" key="1">
    <source>
        <dbReference type="SAM" id="Phobius"/>
    </source>
</evidence>
<keyword evidence="1" id="KW-0472">Membrane</keyword>
<accession>A0A917DKW9</accession>
<keyword evidence="3" id="KW-1185">Reference proteome</keyword>
<gene>
    <name evidence="2" type="ORF">GCM10011514_06630</name>
</gene>
<evidence type="ECO:0000313" key="2">
    <source>
        <dbReference type="EMBL" id="GGD45268.1"/>
    </source>
</evidence>
<protein>
    <submittedName>
        <fullName evidence="2">Uncharacterized protein</fullName>
    </submittedName>
</protein>
<evidence type="ECO:0000313" key="3">
    <source>
        <dbReference type="Proteomes" id="UP000609064"/>
    </source>
</evidence>
<dbReference type="AlphaFoldDB" id="A0A917DKW9"/>
<dbReference type="RefSeq" id="WP_188764591.1">
    <property type="nucleotide sequence ID" value="NZ_BMKK01000001.1"/>
</dbReference>
<feature type="transmembrane region" description="Helical" evidence="1">
    <location>
        <begin position="27"/>
        <end position="44"/>
    </location>
</feature>
<reference evidence="2" key="1">
    <citation type="journal article" date="2014" name="Int. J. Syst. Evol. Microbiol.">
        <title>Complete genome sequence of Corynebacterium casei LMG S-19264T (=DSM 44701T), isolated from a smear-ripened cheese.</title>
        <authorList>
            <consortium name="US DOE Joint Genome Institute (JGI-PGF)"/>
            <person name="Walter F."/>
            <person name="Albersmeier A."/>
            <person name="Kalinowski J."/>
            <person name="Ruckert C."/>
        </authorList>
    </citation>
    <scope>NUCLEOTIDE SEQUENCE</scope>
    <source>
        <strain evidence="2">CGMCC 1.15958</strain>
    </source>
</reference>
<reference evidence="2" key="2">
    <citation type="submission" date="2020-09" db="EMBL/GenBank/DDBJ databases">
        <authorList>
            <person name="Sun Q."/>
            <person name="Zhou Y."/>
        </authorList>
    </citation>
    <scope>NUCLEOTIDE SEQUENCE</scope>
    <source>
        <strain evidence="2">CGMCC 1.15958</strain>
    </source>
</reference>
<name>A0A917DKW9_9BACT</name>
<organism evidence="2 3">
    <name type="scientific">Emticicia aquatilis</name>
    <dbReference type="NCBI Taxonomy" id="1537369"/>
    <lineage>
        <taxon>Bacteria</taxon>
        <taxon>Pseudomonadati</taxon>
        <taxon>Bacteroidota</taxon>
        <taxon>Cytophagia</taxon>
        <taxon>Cytophagales</taxon>
        <taxon>Leadbetterellaceae</taxon>
        <taxon>Emticicia</taxon>
    </lineage>
</organism>
<sequence length="73" mass="8927">MISQILIMIFGSLAIWFVGRKEHWKRWGYIFGILGQPFWIYTAINNEQWGILAMTFFYTYSWSMGIYNYWIKK</sequence>